<keyword evidence="10" id="KW-0378">Hydrolase</keyword>
<comment type="similarity">
    <text evidence="5">Belongs to the glycosyl hydrolase 27 family.</text>
</comment>
<dbReference type="EMBL" id="CAJNOO010000082">
    <property type="protein sequence ID" value="CAF0791921.1"/>
    <property type="molecule type" value="Genomic_DNA"/>
</dbReference>
<dbReference type="Pfam" id="PF17801">
    <property type="entry name" value="Melibiase_C"/>
    <property type="match status" value="1"/>
</dbReference>
<gene>
    <name evidence="22" type="ORF">RFH988_LOCUS3465</name>
</gene>
<dbReference type="GO" id="GO:0005802">
    <property type="term" value="C:trans-Golgi network"/>
    <property type="evidence" value="ECO:0007669"/>
    <property type="project" value="TreeGrafter"/>
</dbReference>
<comment type="subcellular location">
    <subcellularLocation>
        <location evidence="3">Golgi apparatus</location>
        <location evidence="3">trans-Golgi network membrane</location>
        <topology evidence="3">Single-pass type I membrane protein</topology>
    </subcellularLocation>
</comment>
<keyword evidence="11" id="KW-1133">Transmembrane helix</keyword>
<evidence type="ECO:0000256" key="3">
    <source>
        <dbReference type="ARBA" id="ARBA00004393"/>
    </source>
</evidence>
<accession>A0A813S9E9</accession>
<keyword evidence="8" id="KW-0053">Apoptosis</keyword>
<reference evidence="22" key="1">
    <citation type="submission" date="2021-02" db="EMBL/GenBank/DDBJ databases">
        <authorList>
            <person name="Nowell W R."/>
        </authorList>
    </citation>
    <scope>NUCLEOTIDE SEQUENCE</scope>
</reference>
<evidence type="ECO:0000256" key="11">
    <source>
        <dbReference type="ARBA" id="ARBA00022989"/>
    </source>
</evidence>
<comment type="caution">
    <text evidence="22">The sequence shown here is derived from an EMBL/GenBank/DDBJ whole genome shotgun (WGS) entry which is preliminary data.</text>
</comment>
<evidence type="ECO:0000256" key="15">
    <source>
        <dbReference type="ARBA" id="ARBA00023295"/>
    </source>
</evidence>
<dbReference type="InterPro" id="IPR001563">
    <property type="entry name" value="Peptidase_S10"/>
</dbReference>
<feature type="signal peptide" evidence="20">
    <location>
        <begin position="1"/>
        <end position="21"/>
    </location>
</feature>
<dbReference type="PRINTS" id="PR00724">
    <property type="entry name" value="CRBOXYPTASEC"/>
</dbReference>
<dbReference type="FunFam" id="2.60.40.1180:FF:000008">
    <property type="entry name" value="Alpha-galactosidase"/>
    <property type="match status" value="1"/>
</dbReference>
<dbReference type="SUPFAM" id="SSF51011">
    <property type="entry name" value="Glycosyl hydrolase domain"/>
    <property type="match status" value="1"/>
</dbReference>
<evidence type="ECO:0000256" key="5">
    <source>
        <dbReference type="ARBA" id="ARBA00009743"/>
    </source>
</evidence>
<evidence type="ECO:0000259" key="21">
    <source>
        <dbReference type="Pfam" id="PF17801"/>
    </source>
</evidence>
<evidence type="ECO:0000256" key="10">
    <source>
        <dbReference type="ARBA" id="ARBA00022801"/>
    </source>
</evidence>
<evidence type="ECO:0000256" key="7">
    <source>
        <dbReference type="ARBA" id="ARBA00022692"/>
    </source>
</evidence>
<dbReference type="InterPro" id="IPR013780">
    <property type="entry name" value="Glyco_hydro_b"/>
</dbReference>
<organism evidence="22 23">
    <name type="scientific">Rotaria sordida</name>
    <dbReference type="NCBI Taxonomy" id="392033"/>
    <lineage>
        <taxon>Eukaryota</taxon>
        <taxon>Metazoa</taxon>
        <taxon>Spiralia</taxon>
        <taxon>Gnathifera</taxon>
        <taxon>Rotifera</taxon>
        <taxon>Eurotatoria</taxon>
        <taxon>Bdelloidea</taxon>
        <taxon>Philodinida</taxon>
        <taxon>Philodinidae</taxon>
        <taxon>Rotaria</taxon>
    </lineage>
</organism>
<dbReference type="Gene3D" id="2.60.40.1180">
    <property type="entry name" value="Golgi alpha-mannosidase II"/>
    <property type="match status" value="1"/>
</dbReference>
<comment type="similarity">
    <text evidence="4">Belongs to the peptidase S10 family.</text>
</comment>
<dbReference type="InterPro" id="IPR029058">
    <property type="entry name" value="AB_hydrolase_fold"/>
</dbReference>
<evidence type="ECO:0000256" key="17">
    <source>
        <dbReference type="ARBA" id="ARBA00040403"/>
    </source>
</evidence>
<dbReference type="PANTHER" id="PTHR11802:SF190">
    <property type="entry name" value="PHEROMONE-PROCESSING CARBOXYPEPTIDASE KEX1"/>
    <property type="match status" value="1"/>
</dbReference>
<feature type="chain" id="PRO_5032337903" description="Pheromone-processing carboxypeptidase KEX1" evidence="20">
    <location>
        <begin position="22"/>
        <end position="460"/>
    </location>
</feature>
<keyword evidence="13" id="KW-0472">Membrane</keyword>
<proteinExistence type="inferred from homology"/>
<keyword evidence="15" id="KW-0326">Glycosidase</keyword>
<evidence type="ECO:0000256" key="19">
    <source>
        <dbReference type="ARBA" id="ARBA00042717"/>
    </source>
</evidence>
<evidence type="ECO:0000256" key="14">
    <source>
        <dbReference type="ARBA" id="ARBA00023157"/>
    </source>
</evidence>
<feature type="domain" description="Alpha galactosidase C-terminal" evidence="21">
    <location>
        <begin position="365"/>
        <end position="442"/>
    </location>
</feature>
<evidence type="ECO:0000256" key="4">
    <source>
        <dbReference type="ARBA" id="ARBA00009431"/>
    </source>
</evidence>
<keyword evidence="14" id="KW-1015">Disulfide bond</keyword>
<dbReference type="Pfam" id="PF00450">
    <property type="entry name" value="Peptidase_S10"/>
    <property type="match status" value="1"/>
</dbReference>
<keyword evidence="9 20" id="KW-0732">Signal</keyword>
<dbReference type="AlphaFoldDB" id="A0A813S9E9"/>
<evidence type="ECO:0000313" key="23">
    <source>
        <dbReference type="Proteomes" id="UP000663882"/>
    </source>
</evidence>
<comment type="catalytic activity">
    <reaction evidence="1">
        <text>Preferential release of a C-terminal arginine or lysine residue.</text>
        <dbReference type="EC" id="3.4.16.6"/>
    </reaction>
</comment>
<evidence type="ECO:0000256" key="18">
    <source>
        <dbReference type="ARBA" id="ARBA00040628"/>
    </source>
</evidence>
<dbReference type="OrthoDB" id="443318at2759"/>
<dbReference type="GO" id="GO:0006508">
    <property type="term" value="P:proteolysis"/>
    <property type="evidence" value="ECO:0007669"/>
    <property type="project" value="InterPro"/>
</dbReference>
<keyword evidence="12" id="KW-0333">Golgi apparatus</keyword>
<sequence>MIVQLLIFLVVINSSVNGLQANDFYVRDLPLLPKEASSIRMHAGHLPVNPQHHGALFFWHFASKHIGDKSRTVIWLNGGPGCSSLIGAWAEIGPFRFQDENTIVENNGSWHMFANLLFIDQPVGTGFSYIDTDSFIHELNQMSNQFLSFLDRYIEIFPELLQDDIYLAGESFAGQHIPYIAQEILTKRSVLKLRGLLIGNGWIDPVTTYESYLPFAVANNLVENNSVLYSNIANQVKVCQQALSNEVHVIDEACELILNQIKVYGAMNNHYTTKEKDRCVNVYDVRLDDTWPDCGMNWPSDIKYVTLYLHRQDVKSRIHVSSKKSGWTECADSVFQTFRAYHSIPSIKLLPDLLRQIPIVLYSEAELEIWAGPLSDGSQAVLLFNRVDSGSEPITVKWSDIGFPINQSDVVRDLWARKDLGTFTGSYTSPNIDHHAVMMLKITLTNRQINGREKCQQLGS</sequence>
<dbReference type="EC" id="3.4.16.6" evidence="16"/>
<evidence type="ECO:0000256" key="16">
    <source>
        <dbReference type="ARBA" id="ARBA00038895"/>
    </source>
</evidence>
<evidence type="ECO:0000256" key="8">
    <source>
        <dbReference type="ARBA" id="ARBA00022703"/>
    </source>
</evidence>
<dbReference type="InterPro" id="IPR041233">
    <property type="entry name" value="Melibiase_C"/>
</dbReference>
<dbReference type="GO" id="GO:0006915">
    <property type="term" value="P:apoptotic process"/>
    <property type="evidence" value="ECO:0007669"/>
    <property type="project" value="UniProtKB-KW"/>
</dbReference>
<dbReference type="PANTHER" id="PTHR11802">
    <property type="entry name" value="SERINE PROTEASE FAMILY S10 SERINE CARBOXYPEPTIDASE"/>
    <property type="match status" value="1"/>
</dbReference>
<dbReference type="EC" id="3.2.1.22" evidence="6"/>
<dbReference type="GO" id="GO:0004557">
    <property type="term" value="F:alpha-galactosidase activity"/>
    <property type="evidence" value="ECO:0007669"/>
    <property type="project" value="UniProtKB-EC"/>
</dbReference>
<dbReference type="Gene3D" id="3.40.50.1820">
    <property type="entry name" value="alpha/beta hydrolase"/>
    <property type="match status" value="1"/>
</dbReference>
<protein>
    <recommendedName>
        <fullName evidence="18">Pheromone-processing carboxypeptidase KEX1</fullName>
        <ecNumber evidence="6">3.2.1.22</ecNumber>
        <ecNumber evidence="16">3.4.16.6</ecNumber>
    </recommendedName>
    <alternativeName>
        <fullName evidence="19">Carboxypeptidase D</fullName>
    </alternativeName>
    <alternativeName>
        <fullName evidence="17">Pheromone-processing carboxypeptidase kex1</fullName>
    </alternativeName>
</protein>
<dbReference type="Proteomes" id="UP000663882">
    <property type="component" value="Unassembled WGS sequence"/>
</dbReference>
<evidence type="ECO:0000256" key="6">
    <source>
        <dbReference type="ARBA" id="ARBA00012755"/>
    </source>
</evidence>
<evidence type="ECO:0000256" key="2">
    <source>
        <dbReference type="ARBA" id="ARBA00001255"/>
    </source>
</evidence>
<evidence type="ECO:0000313" key="22">
    <source>
        <dbReference type="EMBL" id="CAF0791921.1"/>
    </source>
</evidence>
<evidence type="ECO:0000256" key="20">
    <source>
        <dbReference type="SAM" id="SignalP"/>
    </source>
</evidence>
<evidence type="ECO:0000256" key="13">
    <source>
        <dbReference type="ARBA" id="ARBA00023136"/>
    </source>
</evidence>
<evidence type="ECO:0000256" key="1">
    <source>
        <dbReference type="ARBA" id="ARBA00001003"/>
    </source>
</evidence>
<keyword evidence="7" id="KW-0812">Transmembrane</keyword>
<name>A0A813S9E9_9BILA</name>
<dbReference type="GO" id="GO:0004185">
    <property type="term" value="F:serine-type carboxypeptidase activity"/>
    <property type="evidence" value="ECO:0007669"/>
    <property type="project" value="UniProtKB-EC"/>
</dbReference>
<evidence type="ECO:0000256" key="9">
    <source>
        <dbReference type="ARBA" id="ARBA00022729"/>
    </source>
</evidence>
<dbReference type="SUPFAM" id="SSF53474">
    <property type="entry name" value="alpha/beta-Hydrolases"/>
    <property type="match status" value="1"/>
</dbReference>
<comment type="catalytic activity">
    <reaction evidence="2">
        <text>Hydrolysis of terminal, non-reducing alpha-D-galactose residues in alpha-D-galactosides, including galactose oligosaccharides, galactomannans and galactolipids.</text>
        <dbReference type="EC" id="3.2.1.22"/>
    </reaction>
</comment>
<evidence type="ECO:0000256" key="12">
    <source>
        <dbReference type="ARBA" id="ARBA00023034"/>
    </source>
</evidence>